<organism evidence="2 3">
    <name type="scientific">Takifugu flavidus</name>
    <name type="common">sansaifugu</name>
    <dbReference type="NCBI Taxonomy" id="433684"/>
    <lineage>
        <taxon>Eukaryota</taxon>
        <taxon>Metazoa</taxon>
        <taxon>Chordata</taxon>
        <taxon>Craniata</taxon>
        <taxon>Vertebrata</taxon>
        <taxon>Euteleostomi</taxon>
        <taxon>Actinopterygii</taxon>
        <taxon>Neopterygii</taxon>
        <taxon>Teleostei</taxon>
        <taxon>Neoteleostei</taxon>
        <taxon>Acanthomorphata</taxon>
        <taxon>Eupercaria</taxon>
        <taxon>Tetraodontiformes</taxon>
        <taxon>Tetradontoidea</taxon>
        <taxon>Tetraodontidae</taxon>
        <taxon>Takifugu</taxon>
    </lineage>
</organism>
<evidence type="ECO:0000256" key="1">
    <source>
        <dbReference type="SAM" id="MobiDB-lite"/>
    </source>
</evidence>
<sequence length="75" mass="8117">MRAQEEKPAVTGGGPSKPARGGADREIWLLSAAKWMEVKVQTGSHGVMLSGRWEDKHILKGGDERETDEGEKGSV</sequence>
<dbReference type="EMBL" id="RHFK02000004">
    <property type="protein sequence ID" value="TWW76744.1"/>
    <property type="molecule type" value="Genomic_DNA"/>
</dbReference>
<proteinExistence type="predicted"/>
<feature type="region of interest" description="Disordered" evidence="1">
    <location>
        <begin position="54"/>
        <end position="75"/>
    </location>
</feature>
<gene>
    <name evidence="2" type="ORF">D4764_12G0001340</name>
</gene>
<feature type="region of interest" description="Disordered" evidence="1">
    <location>
        <begin position="1"/>
        <end position="23"/>
    </location>
</feature>
<comment type="caution">
    <text evidence="2">The sequence shown here is derived from an EMBL/GenBank/DDBJ whole genome shotgun (WGS) entry which is preliminary data.</text>
</comment>
<name>A0A5C6PAD0_9TELE</name>
<dbReference type="Proteomes" id="UP000324091">
    <property type="component" value="Chromosome 12"/>
</dbReference>
<reference evidence="2 3" key="1">
    <citation type="submission" date="2019-04" db="EMBL/GenBank/DDBJ databases">
        <title>Chromosome genome assembly for Takifugu flavidus.</title>
        <authorList>
            <person name="Xiao S."/>
        </authorList>
    </citation>
    <scope>NUCLEOTIDE SEQUENCE [LARGE SCALE GENOMIC DNA]</scope>
    <source>
        <strain evidence="2">HTHZ2018</strain>
        <tissue evidence="2">Muscle</tissue>
    </source>
</reference>
<evidence type="ECO:0000313" key="2">
    <source>
        <dbReference type="EMBL" id="TWW76744.1"/>
    </source>
</evidence>
<evidence type="ECO:0000313" key="3">
    <source>
        <dbReference type="Proteomes" id="UP000324091"/>
    </source>
</evidence>
<keyword evidence="3" id="KW-1185">Reference proteome</keyword>
<dbReference type="AlphaFoldDB" id="A0A5C6PAD0"/>
<accession>A0A5C6PAD0</accession>
<protein>
    <submittedName>
        <fullName evidence="2">Uncharacterized protein</fullName>
    </submittedName>
</protein>